<comment type="caution">
    <text evidence="2">The sequence shown here is derived from an EMBL/GenBank/DDBJ whole genome shotgun (WGS) entry which is preliminary data.</text>
</comment>
<evidence type="ECO:0008006" key="4">
    <source>
        <dbReference type="Google" id="ProtNLM"/>
    </source>
</evidence>
<keyword evidence="3" id="KW-1185">Reference proteome</keyword>
<accession>A0A841APJ6</accession>
<reference evidence="2 3" key="1">
    <citation type="submission" date="2020-08" db="EMBL/GenBank/DDBJ databases">
        <title>Sequencing the genomes of 1000 actinobacteria strains.</title>
        <authorList>
            <person name="Klenk H.-P."/>
        </authorList>
    </citation>
    <scope>NUCLEOTIDE SEQUENCE [LARGE SCALE GENOMIC DNA]</scope>
    <source>
        <strain evidence="2 3">DSM 105784</strain>
    </source>
</reference>
<feature type="region of interest" description="Disordered" evidence="1">
    <location>
        <begin position="1"/>
        <end position="64"/>
    </location>
</feature>
<dbReference type="EMBL" id="JACHMJ010000001">
    <property type="protein sequence ID" value="MBB5843339.1"/>
    <property type="molecule type" value="Genomic_DNA"/>
</dbReference>
<organism evidence="2 3">
    <name type="scientific">Conyzicola lurida</name>
    <dbReference type="NCBI Taxonomy" id="1172621"/>
    <lineage>
        <taxon>Bacteria</taxon>
        <taxon>Bacillati</taxon>
        <taxon>Actinomycetota</taxon>
        <taxon>Actinomycetes</taxon>
        <taxon>Micrococcales</taxon>
        <taxon>Microbacteriaceae</taxon>
        <taxon>Conyzicola</taxon>
    </lineage>
</organism>
<proteinExistence type="predicted"/>
<name>A0A841APJ6_9MICO</name>
<dbReference type="Proteomes" id="UP000536685">
    <property type="component" value="Unassembled WGS sequence"/>
</dbReference>
<dbReference type="AlphaFoldDB" id="A0A841APJ6"/>
<gene>
    <name evidence="2" type="ORF">HD599_001662</name>
</gene>
<evidence type="ECO:0000313" key="2">
    <source>
        <dbReference type="EMBL" id="MBB5843339.1"/>
    </source>
</evidence>
<feature type="compositionally biased region" description="Acidic residues" evidence="1">
    <location>
        <begin position="1"/>
        <end position="11"/>
    </location>
</feature>
<feature type="compositionally biased region" description="Basic and acidic residues" evidence="1">
    <location>
        <begin position="36"/>
        <end position="49"/>
    </location>
</feature>
<sequence length="64" mass="7034">MTDTTDDTGMTDDEKRRDQLLRLSGSTEADAAPRITIEEKEDGVTRIDVADNAAVRPGDPENKE</sequence>
<evidence type="ECO:0000256" key="1">
    <source>
        <dbReference type="SAM" id="MobiDB-lite"/>
    </source>
</evidence>
<evidence type="ECO:0000313" key="3">
    <source>
        <dbReference type="Proteomes" id="UP000536685"/>
    </source>
</evidence>
<dbReference type="RefSeq" id="WP_184240700.1">
    <property type="nucleotide sequence ID" value="NZ_JACHMJ010000001.1"/>
</dbReference>
<protein>
    <recommendedName>
        <fullName evidence="4">Multidrug transporter</fullName>
    </recommendedName>
</protein>